<dbReference type="PANTHER" id="PTHR33608:SF3">
    <property type="entry name" value="SLR2013 PROTEIN"/>
    <property type="match status" value="1"/>
</dbReference>
<proteinExistence type="predicted"/>
<dbReference type="SUPFAM" id="SSF53300">
    <property type="entry name" value="vWA-like"/>
    <property type="match status" value="1"/>
</dbReference>
<dbReference type="AlphaFoldDB" id="A0A916JP84"/>
<feature type="transmembrane region" description="Helical" evidence="1">
    <location>
        <begin position="12"/>
        <end position="33"/>
    </location>
</feature>
<dbReference type="PANTHER" id="PTHR33608">
    <property type="entry name" value="BLL2464 PROTEIN"/>
    <property type="match status" value="1"/>
</dbReference>
<evidence type="ECO:0000259" key="2">
    <source>
        <dbReference type="Pfam" id="PF01882"/>
    </source>
</evidence>
<keyword evidence="4" id="KW-1185">Reference proteome</keyword>
<sequence>MRFIRALYIRKVFFLYWSIVIGVYCLSFVWPIIFPIAHIVLMVLLALVVVDIMVLFLTKSKVKARRIINKQLSLGDRNTVRLQISSKYKQPISIRIIDELPYQLQIRDFEHFMFLKPNETKELRYEIEPTQRGEYDFGDLNIYVSTVLRLIERRIKLPLHQTVKVYPSIFQMKKYELQVFSKTAIFQGIKKVRRLGNNNEFEQIKNYVQGDDIRTINWKATSRRGELMVNQYQEERAQQVYCVIDKSRSMRMPFEGLTLLDHAINSSLVLSNIILRKGDKAGVITFSDKLGAQLPAESNAGQLRKILDTLYNQKTKFMESNYERLYFGSRNIIKGRSMLLLFTNFESMYALKRNMHLLRKLNQQHLLVVVFFENTELDEVSKMEVAKTKDIYFKTMARKFALEKELIAYELRKYGIQSILTKPQDLSVNTINKYLEIKSRGML</sequence>
<keyword evidence="1" id="KW-1133">Transmembrane helix</keyword>
<reference evidence="3" key="1">
    <citation type="submission" date="2021-04" db="EMBL/GenBank/DDBJ databases">
        <authorList>
            <person name="Rodrigo-Torres L."/>
            <person name="Arahal R. D."/>
            <person name="Lucena T."/>
        </authorList>
    </citation>
    <scope>NUCLEOTIDE SEQUENCE</scope>
    <source>
        <strain evidence="3">AS29M-1</strain>
    </source>
</reference>
<gene>
    <name evidence="3" type="ORF">CRYO30217_02893</name>
</gene>
<dbReference type="Pfam" id="PF01882">
    <property type="entry name" value="DUF58"/>
    <property type="match status" value="1"/>
</dbReference>
<dbReference type="RefSeq" id="WP_258543092.1">
    <property type="nucleotide sequence ID" value="NZ_OU015584.1"/>
</dbReference>
<dbReference type="Gene3D" id="3.40.50.410">
    <property type="entry name" value="von Willebrand factor, type A domain"/>
    <property type="match status" value="1"/>
</dbReference>
<keyword evidence="1" id="KW-0472">Membrane</keyword>
<dbReference type="KEGG" id="ptan:CRYO30217_02893"/>
<dbReference type="InterPro" id="IPR036465">
    <property type="entry name" value="vWFA_dom_sf"/>
</dbReference>
<protein>
    <recommendedName>
        <fullName evidence="2">DUF58 domain-containing protein</fullName>
    </recommendedName>
</protein>
<feature type="domain" description="DUF58" evidence="2">
    <location>
        <begin position="204"/>
        <end position="380"/>
    </location>
</feature>
<evidence type="ECO:0000256" key="1">
    <source>
        <dbReference type="SAM" id="Phobius"/>
    </source>
</evidence>
<dbReference type="EMBL" id="OU015584">
    <property type="protein sequence ID" value="CAG5085806.1"/>
    <property type="molecule type" value="Genomic_DNA"/>
</dbReference>
<keyword evidence="1" id="KW-0812">Transmembrane</keyword>
<name>A0A916JP84_9FLAO</name>
<evidence type="ECO:0000313" key="3">
    <source>
        <dbReference type="EMBL" id="CAG5085806.1"/>
    </source>
</evidence>
<dbReference type="InterPro" id="IPR002881">
    <property type="entry name" value="DUF58"/>
</dbReference>
<feature type="transmembrane region" description="Helical" evidence="1">
    <location>
        <begin position="39"/>
        <end position="58"/>
    </location>
</feature>
<accession>A0A916JP84</accession>
<dbReference type="Proteomes" id="UP000683507">
    <property type="component" value="Chromosome"/>
</dbReference>
<organism evidence="3 4">
    <name type="scientific">Parvicella tangerina</name>
    <dbReference type="NCBI Taxonomy" id="2829795"/>
    <lineage>
        <taxon>Bacteria</taxon>
        <taxon>Pseudomonadati</taxon>
        <taxon>Bacteroidota</taxon>
        <taxon>Flavobacteriia</taxon>
        <taxon>Flavobacteriales</taxon>
        <taxon>Parvicellaceae</taxon>
        <taxon>Parvicella</taxon>
    </lineage>
</organism>
<evidence type="ECO:0000313" key="4">
    <source>
        <dbReference type="Proteomes" id="UP000683507"/>
    </source>
</evidence>